<dbReference type="EMBL" id="UYSU01047876">
    <property type="protein sequence ID" value="VDM05911.1"/>
    <property type="molecule type" value="Genomic_DNA"/>
</dbReference>
<dbReference type="WBParaSite" id="SSLN_0002025501-mRNA-1">
    <property type="protein sequence ID" value="SSLN_0002025501-mRNA-1"/>
    <property type="gene ID" value="SSLN_0002025501"/>
</dbReference>
<gene>
    <name evidence="1" type="ORF">SSLN_LOCUS19525</name>
</gene>
<reference evidence="3" key="1">
    <citation type="submission" date="2016-06" db="UniProtKB">
        <authorList>
            <consortium name="WormBaseParasite"/>
        </authorList>
    </citation>
    <scope>IDENTIFICATION</scope>
</reference>
<keyword evidence="2" id="KW-1185">Reference proteome</keyword>
<evidence type="ECO:0000313" key="2">
    <source>
        <dbReference type="Proteomes" id="UP000275846"/>
    </source>
</evidence>
<proteinExistence type="predicted"/>
<reference evidence="1 2" key="2">
    <citation type="submission" date="2018-11" db="EMBL/GenBank/DDBJ databases">
        <authorList>
            <consortium name="Pathogen Informatics"/>
        </authorList>
    </citation>
    <scope>NUCLEOTIDE SEQUENCE [LARGE SCALE GENOMIC DNA]</scope>
    <source>
        <strain evidence="1 2">NST_G2</strain>
    </source>
</reference>
<dbReference type="OrthoDB" id="1594986at2759"/>
<dbReference type="AlphaFoldDB" id="A0A183TSS7"/>
<name>A0A183TSS7_SCHSO</name>
<evidence type="ECO:0000313" key="3">
    <source>
        <dbReference type="WBParaSite" id="SSLN_0002025501-mRNA-1"/>
    </source>
</evidence>
<protein>
    <submittedName>
        <fullName evidence="3">Transposase</fullName>
    </submittedName>
</protein>
<evidence type="ECO:0000313" key="1">
    <source>
        <dbReference type="EMBL" id="VDM05911.1"/>
    </source>
</evidence>
<accession>A0A183TSS7</accession>
<sequence>HSRKQGVQALVEFFIHRIRARHWGRVSADDADKLFSPKRQAEAHQAIIDTLWQTGQTSRDVVSDGKGNASVVSLCLWLAAPEGEDGTLLLQLTLLRELGLADSRYVHLVTRQLPSDKRRPPFRPVVPRIA</sequence>
<organism evidence="3">
    <name type="scientific">Schistocephalus solidus</name>
    <name type="common">Tapeworm</name>
    <dbReference type="NCBI Taxonomy" id="70667"/>
    <lineage>
        <taxon>Eukaryota</taxon>
        <taxon>Metazoa</taxon>
        <taxon>Spiralia</taxon>
        <taxon>Lophotrochozoa</taxon>
        <taxon>Platyhelminthes</taxon>
        <taxon>Cestoda</taxon>
        <taxon>Eucestoda</taxon>
        <taxon>Diphyllobothriidea</taxon>
        <taxon>Diphyllobothriidae</taxon>
        <taxon>Schistocephalus</taxon>
    </lineage>
</organism>
<dbReference type="Proteomes" id="UP000275846">
    <property type="component" value="Unassembled WGS sequence"/>
</dbReference>